<dbReference type="AlphaFoldDB" id="A0A183DIG7"/>
<dbReference type="EMBL" id="UYRT01024992">
    <property type="protein sequence ID" value="VDK63105.1"/>
    <property type="molecule type" value="Genomic_DNA"/>
</dbReference>
<sequence>MAAEVLTTLILFAKRKNGANTMGRCLMDMNESLQVRNGTSPQGNWRGAQEWSSYDDGDSRKCLNPPDPIEAFLENAGGGRPSIELARMAIQCTKRMQTQLPPPEIGGNCVFQDFMEEFQLGFDGETDRTKIFVSHSV</sequence>
<evidence type="ECO:0000313" key="2">
    <source>
        <dbReference type="EMBL" id="VDK63105.1"/>
    </source>
</evidence>
<dbReference type="Proteomes" id="UP000271098">
    <property type="component" value="Unassembled WGS sequence"/>
</dbReference>
<dbReference type="WBParaSite" id="GPUH_0000851801-mRNA-1">
    <property type="protein sequence ID" value="GPUH_0000851801-mRNA-1"/>
    <property type="gene ID" value="GPUH_0000851801"/>
</dbReference>
<evidence type="ECO:0000256" key="1">
    <source>
        <dbReference type="SAM" id="MobiDB-lite"/>
    </source>
</evidence>
<keyword evidence="3" id="KW-1185">Reference proteome</keyword>
<accession>A0A183DIG7</accession>
<organism evidence="4">
    <name type="scientific">Gongylonema pulchrum</name>
    <dbReference type="NCBI Taxonomy" id="637853"/>
    <lineage>
        <taxon>Eukaryota</taxon>
        <taxon>Metazoa</taxon>
        <taxon>Ecdysozoa</taxon>
        <taxon>Nematoda</taxon>
        <taxon>Chromadorea</taxon>
        <taxon>Rhabditida</taxon>
        <taxon>Spirurina</taxon>
        <taxon>Spiruromorpha</taxon>
        <taxon>Spiruroidea</taxon>
        <taxon>Gongylonematidae</taxon>
        <taxon>Gongylonema</taxon>
    </lineage>
</organism>
<feature type="region of interest" description="Disordered" evidence="1">
    <location>
        <begin position="37"/>
        <end position="58"/>
    </location>
</feature>
<protein>
    <submittedName>
        <fullName evidence="4">PEROXIDASE_4 domain-containing protein</fullName>
    </submittedName>
</protein>
<gene>
    <name evidence="2" type="ORF">GPUH_LOCUS8504</name>
</gene>
<evidence type="ECO:0000313" key="4">
    <source>
        <dbReference type="WBParaSite" id="GPUH_0000851801-mRNA-1"/>
    </source>
</evidence>
<reference evidence="2 3" key="2">
    <citation type="submission" date="2018-11" db="EMBL/GenBank/DDBJ databases">
        <authorList>
            <consortium name="Pathogen Informatics"/>
        </authorList>
    </citation>
    <scope>NUCLEOTIDE SEQUENCE [LARGE SCALE GENOMIC DNA]</scope>
</reference>
<name>A0A183DIG7_9BILA</name>
<evidence type="ECO:0000313" key="3">
    <source>
        <dbReference type="Proteomes" id="UP000271098"/>
    </source>
</evidence>
<reference evidence="4" key="1">
    <citation type="submission" date="2016-06" db="UniProtKB">
        <authorList>
            <consortium name="WormBaseParasite"/>
        </authorList>
    </citation>
    <scope>IDENTIFICATION</scope>
</reference>
<proteinExistence type="predicted"/>